<name>A0A5B7HG09_PORTR</name>
<dbReference type="EMBL" id="VSRR010028884">
    <property type="protein sequence ID" value="MPC69103.1"/>
    <property type="molecule type" value="Genomic_DNA"/>
</dbReference>
<organism evidence="2 3">
    <name type="scientific">Portunus trituberculatus</name>
    <name type="common">Swimming crab</name>
    <name type="synonym">Neptunus trituberculatus</name>
    <dbReference type="NCBI Taxonomy" id="210409"/>
    <lineage>
        <taxon>Eukaryota</taxon>
        <taxon>Metazoa</taxon>
        <taxon>Ecdysozoa</taxon>
        <taxon>Arthropoda</taxon>
        <taxon>Crustacea</taxon>
        <taxon>Multicrustacea</taxon>
        <taxon>Malacostraca</taxon>
        <taxon>Eumalacostraca</taxon>
        <taxon>Eucarida</taxon>
        <taxon>Decapoda</taxon>
        <taxon>Pleocyemata</taxon>
        <taxon>Brachyura</taxon>
        <taxon>Eubrachyura</taxon>
        <taxon>Portunoidea</taxon>
        <taxon>Portunidae</taxon>
        <taxon>Portuninae</taxon>
        <taxon>Portunus</taxon>
    </lineage>
</organism>
<sequence>MCRNVEPLPAPKLCPLKLGKHNPRRGGPLFVTVKQTPPPPTITPHSSPRTPRRVSYISLPPLSTSPGVRCFDQGSGSHGSPDRPPPYPVSGNGALLPSPPPFRPNDGSLNRIREPA</sequence>
<proteinExistence type="predicted"/>
<evidence type="ECO:0000313" key="3">
    <source>
        <dbReference type="Proteomes" id="UP000324222"/>
    </source>
</evidence>
<gene>
    <name evidence="2" type="ORF">E2C01_063318</name>
</gene>
<reference evidence="2 3" key="1">
    <citation type="submission" date="2019-05" db="EMBL/GenBank/DDBJ databases">
        <title>Another draft genome of Portunus trituberculatus and its Hox gene families provides insights of decapod evolution.</title>
        <authorList>
            <person name="Jeong J.-H."/>
            <person name="Song I."/>
            <person name="Kim S."/>
            <person name="Choi T."/>
            <person name="Kim D."/>
            <person name="Ryu S."/>
            <person name="Kim W."/>
        </authorList>
    </citation>
    <scope>NUCLEOTIDE SEQUENCE [LARGE SCALE GENOMIC DNA]</scope>
    <source>
        <tissue evidence="2">Muscle</tissue>
    </source>
</reference>
<feature type="compositionally biased region" description="Low complexity" evidence="1">
    <location>
        <begin position="43"/>
        <end position="55"/>
    </location>
</feature>
<accession>A0A5B7HG09</accession>
<dbReference type="Proteomes" id="UP000324222">
    <property type="component" value="Unassembled WGS sequence"/>
</dbReference>
<feature type="region of interest" description="Disordered" evidence="1">
    <location>
        <begin position="1"/>
        <end position="116"/>
    </location>
</feature>
<protein>
    <submittedName>
        <fullName evidence="2">Uncharacterized protein</fullName>
    </submittedName>
</protein>
<evidence type="ECO:0000256" key="1">
    <source>
        <dbReference type="SAM" id="MobiDB-lite"/>
    </source>
</evidence>
<keyword evidence="3" id="KW-1185">Reference proteome</keyword>
<dbReference type="AlphaFoldDB" id="A0A5B7HG09"/>
<comment type="caution">
    <text evidence="2">The sequence shown here is derived from an EMBL/GenBank/DDBJ whole genome shotgun (WGS) entry which is preliminary data.</text>
</comment>
<evidence type="ECO:0000313" key="2">
    <source>
        <dbReference type="EMBL" id="MPC69103.1"/>
    </source>
</evidence>